<keyword evidence="2" id="KW-1185">Reference proteome</keyword>
<organism evidence="1 2">
    <name type="scientific">Antrodiella citrinella</name>
    <dbReference type="NCBI Taxonomy" id="2447956"/>
    <lineage>
        <taxon>Eukaryota</taxon>
        <taxon>Fungi</taxon>
        <taxon>Dikarya</taxon>
        <taxon>Basidiomycota</taxon>
        <taxon>Agaricomycotina</taxon>
        <taxon>Agaricomycetes</taxon>
        <taxon>Polyporales</taxon>
        <taxon>Steccherinaceae</taxon>
        <taxon>Antrodiella</taxon>
    </lineage>
</organism>
<evidence type="ECO:0000313" key="1">
    <source>
        <dbReference type="EMBL" id="THH31216.1"/>
    </source>
</evidence>
<dbReference type="OrthoDB" id="3235294at2759"/>
<gene>
    <name evidence="1" type="ORF">EUX98_g2975</name>
</gene>
<dbReference type="Proteomes" id="UP000308730">
    <property type="component" value="Unassembled WGS sequence"/>
</dbReference>
<protein>
    <submittedName>
        <fullName evidence="1">Uncharacterized protein</fullName>
    </submittedName>
</protein>
<name>A0A4S4MXN9_9APHY</name>
<accession>A0A4S4MXN9</accession>
<proteinExistence type="predicted"/>
<sequence>MAHKPPTRFMNDVYDSFPDDDTVKKVQLQAAGLSYLGVGDRHVVVQET</sequence>
<comment type="caution">
    <text evidence="1">The sequence shown here is derived from an EMBL/GenBank/DDBJ whole genome shotgun (WGS) entry which is preliminary data.</text>
</comment>
<reference evidence="1 2" key="1">
    <citation type="submission" date="2019-02" db="EMBL/GenBank/DDBJ databases">
        <title>Genome sequencing of the rare red list fungi Antrodiella citrinella (Flaviporus citrinellus).</title>
        <authorList>
            <person name="Buettner E."/>
            <person name="Kellner H."/>
        </authorList>
    </citation>
    <scope>NUCLEOTIDE SEQUENCE [LARGE SCALE GENOMIC DNA]</scope>
    <source>
        <strain evidence="1 2">DSM 108506</strain>
    </source>
</reference>
<evidence type="ECO:0000313" key="2">
    <source>
        <dbReference type="Proteomes" id="UP000308730"/>
    </source>
</evidence>
<dbReference type="EMBL" id="SGPM01000054">
    <property type="protein sequence ID" value="THH31216.1"/>
    <property type="molecule type" value="Genomic_DNA"/>
</dbReference>
<dbReference type="AlphaFoldDB" id="A0A4S4MXN9"/>